<dbReference type="Pfam" id="PF01494">
    <property type="entry name" value="FAD_binding_3"/>
    <property type="match status" value="2"/>
</dbReference>
<evidence type="ECO:0000256" key="3">
    <source>
        <dbReference type="ARBA" id="ARBA00007992"/>
    </source>
</evidence>
<dbReference type="OrthoDB" id="47494at2759"/>
<dbReference type="GO" id="GO:0071949">
    <property type="term" value="F:FAD binding"/>
    <property type="evidence" value="ECO:0007669"/>
    <property type="project" value="InterPro"/>
</dbReference>
<keyword evidence="7" id="KW-0503">Monooxygenase</keyword>
<feature type="domain" description="FAD-binding" evidence="8">
    <location>
        <begin position="5"/>
        <end position="172"/>
    </location>
</feature>
<keyword evidence="6" id="KW-0560">Oxidoreductase</keyword>
<dbReference type="InterPro" id="IPR002938">
    <property type="entry name" value="FAD-bd"/>
</dbReference>
<evidence type="ECO:0000256" key="5">
    <source>
        <dbReference type="ARBA" id="ARBA00022827"/>
    </source>
</evidence>
<dbReference type="SUPFAM" id="SSF51905">
    <property type="entry name" value="FAD/NAD(P)-binding domain"/>
    <property type="match status" value="1"/>
</dbReference>
<reference evidence="9" key="1">
    <citation type="journal article" date="2020" name="Stud. Mycol.">
        <title>101 Dothideomycetes genomes: a test case for predicting lifestyles and emergence of pathogens.</title>
        <authorList>
            <person name="Haridas S."/>
            <person name="Albert R."/>
            <person name="Binder M."/>
            <person name="Bloem J."/>
            <person name="Labutti K."/>
            <person name="Salamov A."/>
            <person name="Andreopoulos B."/>
            <person name="Baker S."/>
            <person name="Barry K."/>
            <person name="Bills G."/>
            <person name="Bluhm B."/>
            <person name="Cannon C."/>
            <person name="Castanera R."/>
            <person name="Culley D."/>
            <person name="Daum C."/>
            <person name="Ezra D."/>
            <person name="Gonzalez J."/>
            <person name="Henrissat B."/>
            <person name="Kuo A."/>
            <person name="Liang C."/>
            <person name="Lipzen A."/>
            <person name="Lutzoni F."/>
            <person name="Magnuson J."/>
            <person name="Mondo S."/>
            <person name="Nolan M."/>
            <person name="Ohm R."/>
            <person name="Pangilinan J."/>
            <person name="Park H.-J."/>
            <person name="Ramirez L."/>
            <person name="Alfaro M."/>
            <person name="Sun H."/>
            <person name="Tritt A."/>
            <person name="Yoshinaga Y."/>
            <person name="Zwiers L.-H."/>
            <person name="Turgeon B."/>
            <person name="Goodwin S."/>
            <person name="Spatafora J."/>
            <person name="Crous P."/>
            <person name="Grigoriev I."/>
        </authorList>
    </citation>
    <scope>NUCLEOTIDE SEQUENCE</scope>
    <source>
        <strain evidence="9">HMLAC05119</strain>
    </source>
</reference>
<evidence type="ECO:0000256" key="4">
    <source>
        <dbReference type="ARBA" id="ARBA00022630"/>
    </source>
</evidence>
<evidence type="ECO:0000256" key="1">
    <source>
        <dbReference type="ARBA" id="ARBA00001974"/>
    </source>
</evidence>
<name>A0A6A5QZ58_AMPQU</name>
<proteinExistence type="inferred from homology"/>
<feature type="domain" description="FAD-binding" evidence="8">
    <location>
        <begin position="300"/>
        <end position="348"/>
    </location>
</feature>
<keyword evidence="10" id="KW-1185">Reference proteome</keyword>
<dbReference type="GO" id="GO:0004497">
    <property type="term" value="F:monooxygenase activity"/>
    <property type="evidence" value="ECO:0007669"/>
    <property type="project" value="UniProtKB-KW"/>
</dbReference>
<accession>A0A6A5QZ58</accession>
<evidence type="ECO:0000256" key="2">
    <source>
        <dbReference type="ARBA" id="ARBA00005179"/>
    </source>
</evidence>
<dbReference type="Proteomes" id="UP000800096">
    <property type="component" value="Unassembled WGS sequence"/>
</dbReference>
<comment type="cofactor">
    <cofactor evidence="1">
        <name>FAD</name>
        <dbReference type="ChEBI" id="CHEBI:57692"/>
    </cofactor>
</comment>
<dbReference type="PRINTS" id="PR00420">
    <property type="entry name" value="RNGMNOXGNASE"/>
</dbReference>
<protein>
    <recommendedName>
        <fullName evidence="8">FAD-binding domain-containing protein</fullName>
    </recommendedName>
</protein>
<comment type="pathway">
    <text evidence="2">Secondary metabolite biosynthesis.</text>
</comment>
<dbReference type="EMBL" id="ML979133">
    <property type="protein sequence ID" value="KAF1919856.1"/>
    <property type="molecule type" value="Genomic_DNA"/>
</dbReference>
<dbReference type="InterPro" id="IPR036188">
    <property type="entry name" value="FAD/NAD-bd_sf"/>
</dbReference>
<gene>
    <name evidence="9" type="ORF">BDU57DRAFT_569975</name>
</gene>
<dbReference type="Gene3D" id="3.50.50.60">
    <property type="entry name" value="FAD/NAD(P)-binding domain"/>
    <property type="match status" value="1"/>
</dbReference>
<organism evidence="9 10">
    <name type="scientific">Ampelomyces quisqualis</name>
    <name type="common">Powdery mildew agent</name>
    <dbReference type="NCBI Taxonomy" id="50730"/>
    <lineage>
        <taxon>Eukaryota</taxon>
        <taxon>Fungi</taxon>
        <taxon>Dikarya</taxon>
        <taxon>Ascomycota</taxon>
        <taxon>Pezizomycotina</taxon>
        <taxon>Dothideomycetes</taxon>
        <taxon>Pleosporomycetidae</taxon>
        <taxon>Pleosporales</taxon>
        <taxon>Pleosporineae</taxon>
        <taxon>Phaeosphaeriaceae</taxon>
        <taxon>Ampelomyces</taxon>
    </lineage>
</organism>
<dbReference type="PANTHER" id="PTHR47178:SF4">
    <property type="entry name" value="FAD-DEPENDENT MONOOXYGENASE APTC"/>
    <property type="match status" value="1"/>
</dbReference>
<evidence type="ECO:0000259" key="8">
    <source>
        <dbReference type="Pfam" id="PF01494"/>
    </source>
</evidence>
<sequence>MTEKPILIVGAGISGLSVARLLGKHGVTCIVFEQSTPDKSQGYAITVRDWAFEPLLSEIGGIPVKDFQKGVAVDRELGGTGWVDLTFRDNGTGETLFNPEQSRTNNKASLFRANRGVLRDWLGDGVDIRYGHKLKAVKGRPGNVKAVFENNDEVEGSMLIAADGVHSSVRQFLLPHVHVQTPPVILFHGKRRMTVSEWRELWITHIGESTIGAGVGDDFNTFVTVANATNDGSIDLDWTYSRTRAGEGDPLWMPDRGEIMKAPQHLLKEIRSKDLVPPFSTLVNADDIKKSKVYNWRIWALQVQRKELDKAAESGVVFIGDAVHAMPIFGGEGGNHAMLDAVELGAIITKGKTDLSDIEVAEIVRNFYDGAYQRGQGAVKRCLQRFSQFHQPISGWKKVAEMATKREAGSGDREGN</sequence>
<keyword evidence="5" id="KW-0274">FAD</keyword>
<dbReference type="AlphaFoldDB" id="A0A6A5QZ58"/>
<evidence type="ECO:0000256" key="6">
    <source>
        <dbReference type="ARBA" id="ARBA00023002"/>
    </source>
</evidence>
<evidence type="ECO:0000256" key="7">
    <source>
        <dbReference type="ARBA" id="ARBA00023033"/>
    </source>
</evidence>
<keyword evidence="4" id="KW-0285">Flavoprotein</keyword>
<evidence type="ECO:0000313" key="10">
    <source>
        <dbReference type="Proteomes" id="UP000800096"/>
    </source>
</evidence>
<dbReference type="PANTHER" id="PTHR47178">
    <property type="entry name" value="MONOOXYGENASE, FAD-BINDING"/>
    <property type="match status" value="1"/>
</dbReference>
<evidence type="ECO:0000313" key="9">
    <source>
        <dbReference type="EMBL" id="KAF1919856.1"/>
    </source>
</evidence>
<comment type="similarity">
    <text evidence="3">Belongs to the paxM FAD-dependent monooxygenase family.</text>
</comment>